<name>A0A2M4B2J5_9DIPT</name>
<dbReference type="EMBL" id="GGFK01013948">
    <property type="protein sequence ID" value="MBW47269.1"/>
    <property type="molecule type" value="Transcribed_RNA"/>
</dbReference>
<keyword evidence="1" id="KW-0732">Signal</keyword>
<protein>
    <submittedName>
        <fullName evidence="2">Putative secreted protein</fullName>
    </submittedName>
</protein>
<proteinExistence type="predicted"/>
<reference evidence="2" key="1">
    <citation type="submission" date="2018-01" db="EMBL/GenBank/DDBJ databases">
        <title>An insight into the sialome of Amazonian anophelines.</title>
        <authorList>
            <person name="Ribeiro J.M."/>
            <person name="Scarpassa V."/>
            <person name="Calvo E."/>
        </authorList>
    </citation>
    <scope>NUCLEOTIDE SEQUENCE</scope>
    <source>
        <tissue evidence="2">Salivary glands</tissue>
    </source>
</reference>
<organism evidence="2">
    <name type="scientific">Anopheles triannulatus</name>
    <dbReference type="NCBI Taxonomy" id="58253"/>
    <lineage>
        <taxon>Eukaryota</taxon>
        <taxon>Metazoa</taxon>
        <taxon>Ecdysozoa</taxon>
        <taxon>Arthropoda</taxon>
        <taxon>Hexapoda</taxon>
        <taxon>Insecta</taxon>
        <taxon>Pterygota</taxon>
        <taxon>Neoptera</taxon>
        <taxon>Endopterygota</taxon>
        <taxon>Diptera</taxon>
        <taxon>Nematocera</taxon>
        <taxon>Culicoidea</taxon>
        <taxon>Culicidae</taxon>
        <taxon>Anophelinae</taxon>
        <taxon>Anopheles</taxon>
    </lineage>
</organism>
<dbReference type="AlphaFoldDB" id="A0A2M4B2J5"/>
<sequence length="100" mass="11767">MVERWRRVVLSRFFFASFQIGTAAWRELPRGNSLKEFTQLGRNWLEKELKWIIIFVLQWHHSGEGGLGHTHTYGERDTFHPSPNTTYYRGGGLALIFTEK</sequence>
<feature type="chain" id="PRO_5014695130" evidence="1">
    <location>
        <begin position="25"/>
        <end position="100"/>
    </location>
</feature>
<accession>A0A2M4B2J5</accession>
<evidence type="ECO:0000313" key="2">
    <source>
        <dbReference type="EMBL" id="MBW47269.1"/>
    </source>
</evidence>
<feature type="signal peptide" evidence="1">
    <location>
        <begin position="1"/>
        <end position="24"/>
    </location>
</feature>
<evidence type="ECO:0000256" key="1">
    <source>
        <dbReference type="SAM" id="SignalP"/>
    </source>
</evidence>